<evidence type="ECO:0000313" key="2">
    <source>
        <dbReference type="EMBL" id="PZR16811.1"/>
    </source>
</evidence>
<dbReference type="GO" id="GO:0016787">
    <property type="term" value="F:hydrolase activity"/>
    <property type="evidence" value="ECO:0007669"/>
    <property type="project" value="UniProtKB-KW"/>
</dbReference>
<proteinExistence type="predicted"/>
<gene>
    <name evidence="2" type="ORF">DI536_06575</name>
</gene>
<dbReference type="Pfam" id="PF12697">
    <property type="entry name" value="Abhydrolase_6"/>
    <property type="match status" value="1"/>
</dbReference>
<protein>
    <submittedName>
        <fullName evidence="2">Alpha/beta hydrolase</fullName>
    </submittedName>
</protein>
<name>A0A2W5W189_9BACT</name>
<feature type="domain" description="AB hydrolase-1" evidence="1">
    <location>
        <begin position="25"/>
        <end position="239"/>
    </location>
</feature>
<dbReference type="InterPro" id="IPR052897">
    <property type="entry name" value="Sec-Metab_Biosynth_Hydrolase"/>
</dbReference>
<dbReference type="PANTHER" id="PTHR37017:SF11">
    <property type="entry name" value="ESTERASE_LIPASE_THIOESTERASE DOMAIN-CONTAINING PROTEIN"/>
    <property type="match status" value="1"/>
</dbReference>
<sequence length="244" mass="26536">MLSRRELLIAAAAAPAFAQNGSHGFVLVHGAWHGGWCWDAVIKKLGKRAVAPTLTGLAERARELTPEVNLSTHVMDVVGTCANFERVTLVGHSYAGLVITAALDALSEKIERLVYLDAFLPANGQTGFDLMKKEYGQHWREKAKSGAVPPMLSAKAMGIDDPKLAREVDAKLTSHPIATFESKVQFDEATWKRVKKTYIRCARYAGFGPTAQRAKTLGLDVRELDCGHDAMLAAPEALSRLLIA</sequence>
<dbReference type="AlphaFoldDB" id="A0A2W5W189"/>
<dbReference type="InterPro" id="IPR000073">
    <property type="entry name" value="AB_hydrolase_1"/>
</dbReference>
<reference evidence="2 3" key="1">
    <citation type="submission" date="2017-08" db="EMBL/GenBank/DDBJ databases">
        <title>Infants hospitalized years apart are colonized by the same room-sourced microbial strains.</title>
        <authorList>
            <person name="Brooks B."/>
            <person name="Olm M.R."/>
            <person name="Firek B.A."/>
            <person name="Baker R."/>
            <person name="Thomas B.C."/>
            <person name="Morowitz M.J."/>
            <person name="Banfield J.F."/>
        </authorList>
    </citation>
    <scope>NUCLEOTIDE SEQUENCE [LARGE SCALE GENOMIC DNA]</scope>
    <source>
        <strain evidence="2">S2_003_000_R2_14</strain>
    </source>
</reference>
<dbReference type="SUPFAM" id="SSF53474">
    <property type="entry name" value="alpha/beta-Hydrolases"/>
    <property type="match status" value="1"/>
</dbReference>
<evidence type="ECO:0000313" key="3">
    <source>
        <dbReference type="Proteomes" id="UP000249061"/>
    </source>
</evidence>
<dbReference type="EMBL" id="QFQP01000003">
    <property type="protein sequence ID" value="PZR16811.1"/>
    <property type="molecule type" value="Genomic_DNA"/>
</dbReference>
<dbReference type="Proteomes" id="UP000249061">
    <property type="component" value="Unassembled WGS sequence"/>
</dbReference>
<dbReference type="InterPro" id="IPR029058">
    <property type="entry name" value="AB_hydrolase_fold"/>
</dbReference>
<accession>A0A2W5W189</accession>
<organism evidence="2 3">
    <name type="scientific">Archangium gephyra</name>
    <dbReference type="NCBI Taxonomy" id="48"/>
    <lineage>
        <taxon>Bacteria</taxon>
        <taxon>Pseudomonadati</taxon>
        <taxon>Myxococcota</taxon>
        <taxon>Myxococcia</taxon>
        <taxon>Myxococcales</taxon>
        <taxon>Cystobacterineae</taxon>
        <taxon>Archangiaceae</taxon>
        <taxon>Archangium</taxon>
    </lineage>
</organism>
<keyword evidence="2" id="KW-0378">Hydrolase</keyword>
<dbReference type="Gene3D" id="3.40.50.1820">
    <property type="entry name" value="alpha/beta hydrolase"/>
    <property type="match status" value="1"/>
</dbReference>
<comment type="caution">
    <text evidence="2">The sequence shown here is derived from an EMBL/GenBank/DDBJ whole genome shotgun (WGS) entry which is preliminary data.</text>
</comment>
<evidence type="ECO:0000259" key="1">
    <source>
        <dbReference type="Pfam" id="PF12697"/>
    </source>
</evidence>
<dbReference type="PANTHER" id="PTHR37017">
    <property type="entry name" value="AB HYDROLASE-1 DOMAIN-CONTAINING PROTEIN-RELATED"/>
    <property type="match status" value="1"/>
</dbReference>